<dbReference type="Proteomes" id="UP000242133">
    <property type="component" value="Unassembled WGS sequence"/>
</dbReference>
<evidence type="ECO:0000313" key="3">
    <source>
        <dbReference type="Proteomes" id="UP000242133"/>
    </source>
</evidence>
<sequence length="178" mass="20490">MDDFSLSRLPEPRVYSNEYEAPEFDEIRHGFLLDDQHFLLTTGTFSELAPKGRICPLPDSPVWFAGFINHRGNTVPVYDLPYLVHQERTDLRAQYWILLLGQQSHTAGFLLSEFPVAIIDPKRLNENLALSAAPKVLQPFLTAQYSAQGATWYEFDHQELLKKLKQSFYQPATLFTED</sequence>
<reference evidence="2 3" key="1">
    <citation type="submission" date="2018-03" db="EMBL/GenBank/DDBJ databases">
        <title>Genomic Encyclopedia of Archaeal and Bacterial Type Strains, Phase II (KMG-II): from individual species to whole genera.</title>
        <authorList>
            <person name="Goeker M."/>
        </authorList>
    </citation>
    <scope>NUCLEOTIDE SEQUENCE [LARGE SCALE GENOMIC DNA]</scope>
    <source>
        <strain evidence="2 3">DSM 17586</strain>
    </source>
</reference>
<dbReference type="PROSITE" id="PS50851">
    <property type="entry name" value="CHEW"/>
    <property type="match status" value="1"/>
</dbReference>
<accession>A0A2P8ESI7</accession>
<name>A0A2P8ESI7_9GAMM</name>
<dbReference type="AlphaFoldDB" id="A0A2P8ESI7"/>
<gene>
    <name evidence="2" type="ORF">CLV44_11890</name>
</gene>
<protein>
    <submittedName>
        <fullName evidence="2">Twitching motility protein PilI</fullName>
    </submittedName>
</protein>
<dbReference type="InterPro" id="IPR002545">
    <property type="entry name" value="CheW-lke_dom"/>
</dbReference>
<evidence type="ECO:0000259" key="1">
    <source>
        <dbReference type="PROSITE" id="PS50851"/>
    </source>
</evidence>
<dbReference type="GO" id="GO:0006935">
    <property type="term" value="P:chemotaxis"/>
    <property type="evidence" value="ECO:0007669"/>
    <property type="project" value="InterPro"/>
</dbReference>
<feature type="domain" description="CheW-like" evidence="1">
    <location>
        <begin position="25"/>
        <end position="166"/>
    </location>
</feature>
<dbReference type="SUPFAM" id="SSF50341">
    <property type="entry name" value="CheW-like"/>
    <property type="match status" value="1"/>
</dbReference>
<comment type="caution">
    <text evidence="2">The sequence shown here is derived from an EMBL/GenBank/DDBJ whole genome shotgun (WGS) entry which is preliminary data.</text>
</comment>
<dbReference type="InterPro" id="IPR036061">
    <property type="entry name" value="CheW-like_dom_sf"/>
</dbReference>
<dbReference type="Gene3D" id="2.40.50.180">
    <property type="entry name" value="CheA-289, Domain 4"/>
    <property type="match status" value="1"/>
</dbReference>
<organism evidence="2 3">
    <name type="scientific">Marinobacterium halophilum</name>
    <dbReference type="NCBI Taxonomy" id="267374"/>
    <lineage>
        <taxon>Bacteria</taxon>
        <taxon>Pseudomonadati</taxon>
        <taxon>Pseudomonadota</taxon>
        <taxon>Gammaproteobacteria</taxon>
        <taxon>Oceanospirillales</taxon>
        <taxon>Oceanospirillaceae</taxon>
        <taxon>Marinobacterium</taxon>
    </lineage>
</organism>
<evidence type="ECO:0000313" key="2">
    <source>
        <dbReference type="EMBL" id="PSL12412.1"/>
    </source>
</evidence>
<dbReference type="Pfam" id="PF01584">
    <property type="entry name" value="CheW"/>
    <property type="match status" value="1"/>
</dbReference>
<dbReference type="RefSeq" id="WP_170069346.1">
    <property type="nucleotide sequence ID" value="NZ_PYGI01000018.1"/>
</dbReference>
<dbReference type="GO" id="GO:0007165">
    <property type="term" value="P:signal transduction"/>
    <property type="evidence" value="ECO:0007669"/>
    <property type="project" value="InterPro"/>
</dbReference>
<keyword evidence="3" id="KW-1185">Reference proteome</keyword>
<dbReference type="EMBL" id="PYGI01000018">
    <property type="protein sequence ID" value="PSL12412.1"/>
    <property type="molecule type" value="Genomic_DNA"/>
</dbReference>
<proteinExistence type="predicted"/>